<sequence>MLANPVDSYQDIYILPNQEIAPHIIMEKLFSLLHLELVRLGSQHIGISFPEHDNNKPCLGSRLRLHGTGADLHELALSGWITRLDDYLYCEDIKSVPEIRQYCVVSRVQAKSSPARLRRRAIRRHGFHDEEAKKVIPDTAFERLELPFIMTGSCSTKQPRFPVFISHKIIQNKLMNGNFNSYGLSLGASVPWF</sequence>
<dbReference type="EMBL" id="AE008692">
    <property type="protein sequence ID" value="AAV89309.2"/>
    <property type="molecule type" value="Genomic_DNA"/>
</dbReference>
<dbReference type="AlphaFoldDB" id="Q5NPQ1"/>
<keyword evidence="2" id="KW-1185">Reference proteome</keyword>
<evidence type="ECO:0000313" key="2">
    <source>
        <dbReference type="Proteomes" id="UP000001173"/>
    </source>
</evidence>
<protein>
    <submittedName>
        <fullName evidence="1">CRISPR-associated protein, Csy4 family</fullName>
    </submittedName>
</protein>
<dbReference type="eggNOG" id="ENOG5032RVU">
    <property type="taxonomic scope" value="Bacteria"/>
</dbReference>
<proteinExistence type="predicted"/>
<dbReference type="Pfam" id="PF09618">
    <property type="entry name" value="Cas_Csy4"/>
    <property type="match status" value="1"/>
</dbReference>
<dbReference type="RefSeq" id="WP_011240577.1">
    <property type="nucleotide sequence ID" value="NC_006526.2"/>
</dbReference>
<dbReference type="NCBIfam" id="TIGR02563">
    <property type="entry name" value="cas_Csy4"/>
    <property type="match status" value="1"/>
</dbReference>
<evidence type="ECO:0000313" key="1">
    <source>
        <dbReference type="EMBL" id="AAV89309.2"/>
    </source>
</evidence>
<dbReference type="HOGENOM" id="CLU_108958_0_1_5"/>
<dbReference type="GO" id="GO:0004519">
    <property type="term" value="F:endonuclease activity"/>
    <property type="evidence" value="ECO:0007669"/>
    <property type="project" value="InterPro"/>
</dbReference>
<dbReference type="Proteomes" id="UP000001173">
    <property type="component" value="Chromosome"/>
</dbReference>
<dbReference type="InterPro" id="IPR013396">
    <property type="entry name" value="CRISPR-assoc_prot_Csy4"/>
</dbReference>
<reference evidence="1 2" key="2">
    <citation type="journal article" date="2009" name="Nat. Biotechnol.">
        <title>Improved genome annotation for Zymomonas mobilis.</title>
        <authorList>
            <person name="Yang S."/>
            <person name="Pappas K.M."/>
            <person name="Hauser L.J."/>
            <person name="Land M.L."/>
            <person name="Chen G.L."/>
            <person name="Hurst G.B."/>
            <person name="Pan C."/>
            <person name="Kouvelis V.N."/>
            <person name="Typas M.A."/>
            <person name="Pelletier D.A."/>
            <person name="Klingeman D.M."/>
            <person name="Chang Y.J."/>
            <person name="Samatova N.F."/>
            <person name="Brown S.D."/>
        </authorList>
    </citation>
    <scope>NUCLEOTIDE SEQUENCE [LARGE SCALE GENOMIC DNA]</scope>
    <source>
        <strain evidence="2">ATCC 31821 / ZM4 / CP4</strain>
    </source>
</reference>
<dbReference type="STRING" id="264203.ZMO0685"/>
<name>Q5NPQ1_ZYMMO</name>
<dbReference type="KEGG" id="zmo:ZMO0685"/>
<dbReference type="SMR" id="Q5NPQ1"/>
<reference evidence="1 2" key="1">
    <citation type="journal article" date="2005" name="Nat. Biotechnol.">
        <title>The genome sequence of the ethanologenic bacterium Zymomonas mobilis ZM4.</title>
        <authorList>
            <person name="Seo J.S."/>
            <person name="Chong H."/>
            <person name="Park H.S."/>
            <person name="Yoon K.O."/>
            <person name="Jung C."/>
            <person name="Kim J.J."/>
            <person name="Hong J.H."/>
            <person name="Kim H."/>
            <person name="Kim J.H."/>
            <person name="Kil J.I."/>
            <person name="Park C.J."/>
            <person name="Oh H.M."/>
            <person name="Lee J.S."/>
            <person name="Jin S.J."/>
            <person name="Um H.W."/>
            <person name="Lee H.J."/>
            <person name="Oh S.J."/>
            <person name="Kim J.Y."/>
            <person name="Kang H.L."/>
            <person name="Lee S.Y."/>
            <person name="Lee K.J."/>
            <person name="Kang H.S."/>
        </authorList>
    </citation>
    <scope>NUCLEOTIDE SEQUENCE [LARGE SCALE GENOMIC DNA]</scope>
    <source>
        <strain evidence="2">ATCC 31821 / ZM4 / CP4</strain>
    </source>
</reference>
<dbReference type="CDD" id="cd09739">
    <property type="entry name" value="Cas6_I-F"/>
    <property type="match status" value="1"/>
</dbReference>
<dbReference type="GO" id="GO:0043571">
    <property type="term" value="P:maintenance of CRISPR repeat elements"/>
    <property type="evidence" value="ECO:0007669"/>
    <property type="project" value="InterPro"/>
</dbReference>
<dbReference type="InterPro" id="IPR042564">
    <property type="entry name" value="CRISPR-Cas6/Csy4_sf"/>
</dbReference>
<dbReference type="Gene3D" id="3.30.70.2540">
    <property type="entry name" value="CRISPR-associated endoribonuclease Cas6/Csy4"/>
    <property type="match status" value="1"/>
</dbReference>
<organism evidence="1 2">
    <name type="scientific">Zymomonas mobilis subsp. mobilis (strain ATCC 31821 / ZM4 / CP4)</name>
    <dbReference type="NCBI Taxonomy" id="264203"/>
    <lineage>
        <taxon>Bacteria</taxon>
        <taxon>Pseudomonadati</taxon>
        <taxon>Pseudomonadota</taxon>
        <taxon>Alphaproteobacteria</taxon>
        <taxon>Sphingomonadales</taxon>
        <taxon>Zymomonadaceae</taxon>
        <taxon>Zymomonas</taxon>
    </lineage>
</organism>
<accession>Q5NPQ1</accession>
<gene>
    <name evidence="1" type="ordered locus">ZMO0685</name>
</gene>